<dbReference type="SMR" id="A2F8E0"/>
<evidence type="ECO:0000313" key="2">
    <source>
        <dbReference type="EMBL" id="EAX98842.1"/>
    </source>
</evidence>
<dbReference type="GO" id="GO:0030100">
    <property type="term" value="P:regulation of endocytosis"/>
    <property type="evidence" value="ECO:0000318"/>
    <property type="project" value="GO_Central"/>
</dbReference>
<dbReference type="VEuPathDB" id="TrichDB:TVAGG3_0365480"/>
<dbReference type="PANTHER" id="PTHR47978">
    <property type="match status" value="1"/>
</dbReference>
<dbReference type="GO" id="GO:0003924">
    <property type="term" value="F:GTPase activity"/>
    <property type="evidence" value="ECO:0000318"/>
    <property type="project" value="GO_Central"/>
</dbReference>
<dbReference type="GO" id="GO:0005525">
    <property type="term" value="F:GTP binding"/>
    <property type="evidence" value="ECO:0000318"/>
    <property type="project" value="GO_Central"/>
</dbReference>
<dbReference type="NCBIfam" id="TIGR00231">
    <property type="entry name" value="small_GTP"/>
    <property type="match status" value="1"/>
</dbReference>
<dbReference type="PROSITE" id="PS51419">
    <property type="entry name" value="RAB"/>
    <property type="match status" value="1"/>
</dbReference>
<gene>
    <name evidence="2" type="ORF">TVAG_409800</name>
</gene>
<dbReference type="Pfam" id="PF00071">
    <property type="entry name" value="Ras"/>
    <property type="match status" value="1"/>
</dbReference>
<evidence type="ECO:0000256" key="1">
    <source>
        <dbReference type="ARBA" id="ARBA00022741"/>
    </source>
</evidence>
<reference evidence="2" key="1">
    <citation type="submission" date="2006-10" db="EMBL/GenBank/DDBJ databases">
        <authorList>
            <person name="Amadeo P."/>
            <person name="Zhao Q."/>
            <person name="Wortman J."/>
            <person name="Fraser-Liggett C."/>
            <person name="Carlton J."/>
        </authorList>
    </citation>
    <scope>NUCLEOTIDE SEQUENCE</scope>
    <source>
        <strain evidence="2">G3</strain>
    </source>
</reference>
<dbReference type="SMART" id="SM00175">
    <property type="entry name" value="RAB"/>
    <property type="match status" value="1"/>
</dbReference>
<evidence type="ECO:0000313" key="3">
    <source>
        <dbReference type="Proteomes" id="UP000001542"/>
    </source>
</evidence>
<dbReference type="CDD" id="cd00154">
    <property type="entry name" value="Rab"/>
    <property type="match status" value="1"/>
</dbReference>
<dbReference type="STRING" id="5722.A2F8E0"/>
<dbReference type="Gene3D" id="3.40.50.300">
    <property type="entry name" value="P-loop containing nucleotide triphosphate hydrolases"/>
    <property type="match status" value="1"/>
</dbReference>
<dbReference type="SMART" id="SM00173">
    <property type="entry name" value="RAS"/>
    <property type="match status" value="1"/>
</dbReference>
<dbReference type="VEuPathDB" id="TrichDB:TVAG_409800"/>
<sequence length="185" mass="21159">MSQANPSQNKLKITFLGEPSVGKSCIVYRLANDEFNENLTPTLGLTFYEREFQNSEAKKYTFSFNDLPGSTTAYNMVNTWYRKSNLILLVYDVSSTESYDAIKLWYEKLNGEKFSIILVGNKADLDKAITPEDERYKDIVNEHIQVSAKTGEGMPSLKEKIIELASHNLYEDQQLKEKQDKKGCC</sequence>
<keyword evidence="1" id="KW-0547">Nucleotide-binding</keyword>
<dbReference type="KEGG" id="tva:4756644"/>
<dbReference type="PRINTS" id="PR00449">
    <property type="entry name" value="RASTRNSFRMNG"/>
</dbReference>
<dbReference type="SUPFAM" id="SSF52540">
    <property type="entry name" value="P-loop containing nucleoside triphosphate hydrolases"/>
    <property type="match status" value="1"/>
</dbReference>
<dbReference type="InterPro" id="IPR005225">
    <property type="entry name" value="Small_GTP-bd"/>
</dbReference>
<accession>A2F8E0</accession>
<dbReference type="FunFam" id="3.40.50.300:FF:001329">
    <property type="entry name" value="Small GTP-binding protein, putative"/>
    <property type="match status" value="1"/>
</dbReference>
<dbReference type="AlphaFoldDB" id="A2F8E0"/>
<dbReference type="GO" id="GO:0016192">
    <property type="term" value="P:vesicle-mediated transport"/>
    <property type="evidence" value="ECO:0000318"/>
    <property type="project" value="GO_Central"/>
</dbReference>
<dbReference type="GO" id="GO:0005768">
    <property type="term" value="C:endosome"/>
    <property type="evidence" value="ECO:0000318"/>
    <property type="project" value="GO_Central"/>
</dbReference>
<dbReference type="InterPro" id="IPR027417">
    <property type="entry name" value="P-loop_NTPase"/>
</dbReference>
<dbReference type="RefSeq" id="XP_001311772.1">
    <property type="nucleotide sequence ID" value="XM_001311771.1"/>
</dbReference>
<organism evidence="2 3">
    <name type="scientific">Trichomonas vaginalis (strain ATCC PRA-98 / G3)</name>
    <dbReference type="NCBI Taxonomy" id="412133"/>
    <lineage>
        <taxon>Eukaryota</taxon>
        <taxon>Metamonada</taxon>
        <taxon>Parabasalia</taxon>
        <taxon>Trichomonadida</taxon>
        <taxon>Trichomonadidae</taxon>
        <taxon>Trichomonas</taxon>
    </lineage>
</organism>
<keyword evidence="3" id="KW-1185">Reference proteome</keyword>
<dbReference type="SMART" id="SM00174">
    <property type="entry name" value="RHO"/>
    <property type="match status" value="1"/>
</dbReference>
<dbReference type="Proteomes" id="UP000001542">
    <property type="component" value="Unassembled WGS sequence"/>
</dbReference>
<dbReference type="InParanoid" id="A2F8E0"/>
<protein>
    <submittedName>
        <fullName evidence="2">Small GTP-binding protein, putative</fullName>
    </submittedName>
</protein>
<name>A2F8E0_TRIV3</name>
<dbReference type="eggNOG" id="KOG0088">
    <property type="taxonomic scope" value="Eukaryota"/>
</dbReference>
<dbReference type="EMBL" id="DS113660">
    <property type="protein sequence ID" value="EAX98842.1"/>
    <property type="molecule type" value="Genomic_DNA"/>
</dbReference>
<dbReference type="InterPro" id="IPR001806">
    <property type="entry name" value="Small_GTPase"/>
</dbReference>
<reference evidence="2" key="2">
    <citation type="journal article" date="2007" name="Science">
        <title>Draft genome sequence of the sexually transmitted pathogen Trichomonas vaginalis.</title>
        <authorList>
            <person name="Carlton J.M."/>
            <person name="Hirt R.P."/>
            <person name="Silva J.C."/>
            <person name="Delcher A.L."/>
            <person name="Schatz M."/>
            <person name="Zhao Q."/>
            <person name="Wortman J.R."/>
            <person name="Bidwell S.L."/>
            <person name="Alsmark U.C.M."/>
            <person name="Besteiro S."/>
            <person name="Sicheritz-Ponten T."/>
            <person name="Noel C.J."/>
            <person name="Dacks J.B."/>
            <person name="Foster P.G."/>
            <person name="Simillion C."/>
            <person name="Van de Peer Y."/>
            <person name="Miranda-Saavedra D."/>
            <person name="Barton G.J."/>
            <person name="Westrop G.D."/>
            <person name="Mueller S."/>
            <person name="Dessi D."/>
            <person name="Fiori P.L."/>
            <person name="Ren Q."/>
            <person name="Paulsen I."/>
            <person name="Zhang H."/>
            <person name="Bastida-Corcuera F.D."/>
            <person name="Simoes-Barbosa A."/>
            <person name="Brown M.T."/>
            <person name="Hayes R.D."/>
            <person name="Mukherjee M."/>
            <person name="Okumura C.Y."/>
            <person name="Schneider R."/>
            <person name="Smith A.J."/>
            <person name="Vanacova S."/>
            <person name="Villalvazo M."/>
            <person name="Haas B.J."/>
            <person name="Pertea M."/>
            <person name="Feldblyum T.V."/>
            <person name="Utterback T.R."/>
            <person name="Shu C.L."/>
            <person name="Osoegawa K."/>
            <person name="de Jong P.J."/>
            <person name="Hrdy I."/>
            <person name="Horvathova L."/>
            <person name="Zubacova Z."/>
            <person name="Dolezal P."/>
            <person name="Malik S.B."/>
            <person name="Logsdon J.M. Jr."/>
            <person name="Henze K."/>
            <person name="Gupta A."/>
            <person name="Wang C.C."/>
            <person name="Dunne R.L."/>
            <person name="Upcroft J.A."/>
            <person name="Upcroft P."/>
            <person name="White O."/>
            <person name="Salzberg S.L."/>
            <person name="Tang P."/>
            <person name="Chiu C.-H."/>
            <person name="Lee Y.-S."/>
            <person name="Embley T.M."/>
            <person name="Coombs G.H."/>
            <person name="Mottram J.C."/>
            <person name="Tachezy J."/>
            <person name="Fraser-Liggett C.M."/>
            <person name="Johnson P.J."/>
        </authorList>
    </citation>
    <scope>NUCLEOTIDE SEQUENCE [LARGE SCALE GENOMIC DNA]</scope>
    <source>
        <strain evidence="2">G3</strain>
    </source>
</reference>
<proteinExistence type="predicted"/>
<dbReference type="OrthoDB" id="10254700at2759"/>